<dbReference type="OrthoDB" id="409498at2759"/>
<gene>
    <name evidence="1" type="ORF">SNEC2469_LOCUS22986</name>
</gene>
<keyword evidence="2" id="KW-1185">Reference proteome</keyword>
<dbReference type="Proteomes" id="UP000601435">
    <property type="component" value="Unassembled WGS sequence"/>
</dbReference>
<reference evidence="1" key="1">
    <citation type="submission" date="2021-02" db="EMBL/GenBank/DDBJ databases">
        <authorList>
            <person name="Dougan E. K."/>
            <person name="Rhodes N."/>
            <person name="Thang M."/>
            <person name="Chan C."/>
        </authorList>
    </citation>
    <scope>NUCLEOTIDE SEQUENCE</scope>
</reference>
<name>A0A812YJR3_9DINO</name>
<dbReference type="EMBL" id="CAJNJA010042423">
    <property type="protein sequence ID" value="CAE7783855.1"/>
    <property type="molecule type" value="Genomic_DNA"/>
</dbReference>
<organism evidence="1 2">
    <name type="scientific">Symbiodinium necroappetens</name>
    <dbReference type="NCBI Taxonomy" id="1628268"/>
    <lineage>
        <taxon>Eukaryota</taxon>
        <taxon>Sar</taxon>
        <taxon>Alveolata</taxon>
        <taxon>Dinophyceae</taxon>
        <taxon>Suessiales</taxon>
        <taxon>Symbiodiniaceae</taxon>
        <taxon>Symbiodinium</taxon>
    </lineage>
</organism>
<evidence type="ECO:0000313" key="1">
    <source>
        <dbReference type="EMBL" id="CAE7783855.1"/>
    </source>
</evidence>
<dbReference type="AlphaFoldDB" id="A0A812YJR3"/>
<accession>A0A812YJR3</accession>
<proteinExistence type="predicted"/>
<comment type="caution">
    <text evidence="1">The sequence shown here is derived from an EMBL/GenBank/DDBJ whole genome shotgun (WGS) entry which is preliminary data.</text>
</comment>
<protein>
    <submittedName>
        <fullName evidence="1">Uncharacterized protein</fullName>
    </submittedName>
</protein>
<sequence length="384" mass="43986">MQRHEINAILYGMNGMERIIVQSFRCSSFGCRKTYGPNFVWDLSHKYNTATPKNIEEIGALFVGTKIGFTADYLKYHSFLEFRACVSAMAIKHTYQHTFNTAHGEQSNWFAKMHASAIMSWIAVQELYPLQLHLSIKIGDEITPQALQAYHKHLHLKVFPPKCKTTVKELVADGHQKVHIKCANSRKHAGKPPKHGRIKPFGHGWFMLVHPRDLRILAVRSMSVPENNEILYDSLLEILPLYKHLDGLIMDRACGFLPTARADKSLKQIKYWSIDGFHAKGHTKTCPCNPIYKKRLATRFKGVNSSACEQVFSWFRGYARLLNESSPMRHSFKVLYFVKLHNCAVEQKQSTYLNRYVRSGKKAKRPYSCGKKTVAKKRPAAAMS</sequence>
<evidence type="ECO:0000313" key="2">
    <source>
        <dbReference type="Proteomes" id="UP000601435"/>
    </source>
</evidence>